<evidence type="ECO:0000256" key="5">
    <source>
        <dbReference type="SAM" id="MobiDB-lite"/>
    </source>
</evidence>
<sequence length="292" mass="33106">MAPKKKARPRLLSSTRPRNITPTPSLSSHATRTFVRSHHTLRKQLSSALAQGDDFKAESIKYEIEAAGGLRKYQEASIQGQSAERGGDTSKVLMQWLSEVKGLGPVRNASGKKFRMLEVGALRTDNTCSRNGAFEMKRIDLHSQHSDIEEQDFMELPFPTSEDLDQEGFDIVSLSLVVNFVGDPAQRGEMLKRVEDFLRPCSRDGDEMSELFPALFLVLPAPCVTNSRYLDEEKLKSILETLGYTTAKRKLSSKLVYYLWRYEGLVKKNTKVFKKERIRSGRSRNNFAIVLR</sequence>
<proteinExistence type="inferred from homology"/>
<evidence type="ECO:0000256" key="2">
    <source>
        <dbReference type="ARBA" id="ARBA00022679"/>
    </source>
</evidence>
<dbReference type="Pfam" id="PF11968">
    <property type="entry name" value="Bmt2"/>
    <property type="match status" value="1"/>
</dbReference>
<dbReference type="Proteomes" id="UP001590951">
    <property type="component" value="Unassembled WGS sequence"/>
</dbReference>
<gene>
    <name evidence="6" type="ORF">ABVK25_004419</name>
</gene>
<dbReference type="EC" id="2.1.1.-" evidence="4"/>
<keyword evidence="3 4" id="KW-0949">S-adenosyl-L-methionine</keyword>
<feature type="binding site" evidence="4">
    <location>
        <position position="140"/>
    </location>
    <ligand>
        <name>S-adenosyl-L-methionine</name>
        <dbReference type="ChEBI" id="CHEBI:59789"/>
    </ligand>
</feature>
<keyword evidence="4" id="KW-0539">Nucleus</keyword>
<evidence type="ECO:0000313" key="6">
    <source>
        <dbReference type="EMBL" id="KAL2055081.1"/>
    </source>
</evidence>
<keyword evidence="7" id="KW-1185">Reference proteome</keyword>
<keyword evidence="1 4" id="KW-0489">Methyltransferase</keyword>
<evidence type="ECO:0000256" key="3">
    <source>
        <dbReference type="ARBA" id="ARBA00022691"/>
    </source>
</evidence>
<dbReference type="InterPro" id="IPR029063">
    <property type="entry name" value="SAM-dependent_MTases_sf"/>
</dbReference>
<evidence type="ECO:0000313" key="7">
    <source>
        <dbReference type="Proteomes" id="UP001590951"/>
    </source>
</evidence>
<comment type="similarity">
    <text evidence="4">Belongs to the BMT2 family.</text>
</comment>
<keyword evidence="2 4" id="KW-0808">Transferase</keyword>
<name>A0ABR4BDY4_9LECA</name>
<dbReference type="PANTHER" id="PTHR21008">
    <property type="entry name" value="S-ADENOSYLMETHIONINE SENSOR UPSTREAM OF MTORC1-RELATED"/>
    <property type="match status" value="1"/>
</dbReference>
<feature type="region of interest" description="Disordered" evidence="5">
    <location>
        <begin position="1"/>
        <end position="31"/>
    </location>
</feature>
<evidence type="ECO:0000256" key="4">
    <source>
        <dbReference type="HAMAP-Rule" id="MF_03044"/>
    </source>
</evidence>
<dbReference type="SUPFAM" id="SSF53335">
    <property type="entry name" value="S-adenosyl-L-methionine-dependent methyltransferases"/>
    <property type="match status" value="1"/>
</dbReference>
<comment type="function">
    <text evidence="4">S-adenosyl-L-methionine-dependent methyltransferase that specifically methylates the N(1) position of an adenine present in helix 65 in 25S rRNA.</text>
</comment>
<protein>
    <recommendedName>
        <fullName evidence="4">25S rRNA adenine-N(1) methyltransferase</fullName>
        <ecNumber evidence="4">2.1.1.-</ecNumber>
    </recommendedName>
</protein>
<reference evidence="6 7" key="1">
    <citation type="submission" date="2024-09" db="EMBL/GenBank/DDBJ databases">
        <title>Rethinking Asexuality: The Enigmatic Case of Functional Sexual Genes in Lepraria (Stereocaulaceae).</title>
        <authorList>
            <person name="Doellman M."/>
            <person name="Sun Y."/>
            <person name="Barcenas-Pena A."/>
            <person name="Lumbsch H.T."/>
            <person name="Grewe F."/>
        </authorList>
    </citation>
    <scope>NUCLEOTIDE SEQUENCE [LARGE SCALE GENOMIC DNA]</scope>
    <source>
        <strain evidence="6 7">Grewe 0041</strain>
    </source>
</reference>
<comment type="caution">
    <text evidence="6">The sequence shown here is derived from an EMBL/GenBank/DDBJ whole genome shotgun (WGS) entry which is preliminary data.</text>
</comment>
<dbReference type="InterPro" id="IPR021867">
    <property type="entry name" value="Bmt2/SAMTOR"/>
</dbReference>
<evidence type="ECO:0000256" key="1">
    <source>
        <dbReference type="ARBA" id="ARBA00022603"/>
    </source>
</evidence>
<accession>A0ABR4BDY4</accession>
<feature type="binding site" evidence="4">
    <location>
        <position position="120"/>
    </location>
    <ligand>
        <name>S-adenosyl-L-methionine</name>
        <dbReference type="ChEBI" id="CHEBI:59789"/>
    </ligand>
</feature>
<organism evidence="6 7">
    <name type="scientific">Lepraria finkii</name>
    <dbReference type="NCBI Taxonomy" id="1340010"/>
    <lineage>
        <taxon>Eukaryota</taxon>
        <taxon>Fungi</taxon>
        <taxon>Dikarya</taxon>
        <taxon>Ascomycota</taxon>
        <taxon>Pezizomycotina</taxon>
        <taxon>Lecanoromycetes</taxon>
        <taxon>OSLEUM clade</taxon>
        <taxon>Lecanoromycetidae</taxon>
        <taxon>Lecanorales</taxon>
        <taxon>Lecanorineae</taxon>
        <taxon>Stereocaulaceae</taxon>
        <taxon>Lepraria</taxon>
    </lineage>
</organism>
<feature type="compositionally biased region" description="Polar residues" evidence="5">
    <location>
        <begin position="12"/>
        <end position="31"/>
    </location>
</feature>
<comment type="subcellular location">
    <subcellularLocation>
        <location evidence="4">Nucleus</location>
        <location evidence="4">Nucleolus</location>
    </subcellularLocation>
</comment>
<dbReference type="PANTHER" id="PTHR21008:SF1">
    <property type="entry name" value="25S RRNA (ADENINE(2142)-N(1))-METHYLTRANSFERASE"/>
    <property type="match status" value="1"/>
</dbReference>
<dbReference type="EMBL" id="JBHFEH010000012">
    <property type="protein sequence ID" value="KAL2055081.1"/>
    <property type="molecule type" value="Genomic_DNA"/>
</dbReference>
<dbReference type="HAMAP" id="MF_03044">
    <property type="entry name" value="BMT2"/>
    <property type="match status" value="1"/>
</dbReference>